<dbReference type="EMBL" id="FP929038">
    <property type="protein sequence ID" value="CBK79501.1"/>
    <property type="molecule type" value="Genomic_DNA"/>
</dbReference>
<reference evidence="1 2" key="1">
    <citation type="submission" date="2010-03" db="EMBL/GenBank/DDBJ databases">
        <title>The genome sequence of Coprococcus catus GD/7.</title>
        <authorList>
            <consortium name="metaHIT consortium -- http://www.metahit.eu/"/>
            <person name="Pajon A."/>
            <person name="Turner K."/>
            <person name="Parkhill J."/>
            <person name="Duncan S."/>
            <person name="Flint H."/>
        </authorList>
    </citation>
    <scope>NUCLEOTIDE SEQUENCE [LARGE SCALE GENOMIC DNA]</scope>
    <source>
        <strain evidence="1 2">GD/7</strain>
    </source>
</reference>
<dbReference type="KEGG" id="cct:CC1_06070"/>
<evidence type="ECO:0000313" key="1">
    <source>
        <dbReference type="EMBL" id="CBK79501.1"/>
    </source>
</evidence>
<sequence>MKKNIQHSFASITSNFLKIVIHSEAHSNSTVLGYEPPAPESLTQFKKDLFKKKK</sequence>
<dbReference type="RefSeq" id="WP_015513097.1">
    <property type="nucleotide sequence ID" value="NC_021009.1"/>
</dbReference>
<proteinExistence type="predicted"/>
<dbReference type="AlphaFoldDB" id="D4J580"/>
<organism evidence="1 2">
    <name type="scientific">Coprococcus catus GD/7</name>
    <dbReference type="NCBI Taxonomy" id="717962"/>
    <lineage>
        <taxon>Bacteria</taxon>
        <taxon>Bacillati</taxon>
        <taxon>Bacillota</taxon>
        <taxon>Clostridia</taxon>
        <taxon>Lachnospirales</taxon>
        <taxon>Lachnospiraceae</taxon>
        <taxon>Coprococcus</taxon>
    </lineage>
</organism>
<dbReference type="NCBIfam" id="TIGR04223">
    <property type="entry name" value="quorum_AgrD"/>
    <property type="match status" value="1"/>
</dbReference>
<dbReference type="Proteomes" id="UP000008798">
    <property type="component" value="Chromosome"/>
</dbReference>
<evidence type="ECO:0008006" key="3">
    <source>
        <dbReference type="Google" id="ProtNLM"/>
    </source>
</evidence>
<name>D4J580_9FIRM</name>
<dbReference type="HOGENOM" id="CLU_3042345_0_0_9"/>
<evidence type="ECO:0000313" key="2">
    <source>
        <dbReference type="Proteomes" id="UP000008798"/>
    </source>
</evidence>
<dbReference type="STRING" id="717962.CC1_06070"/>
<dbReference type="InterPro" id="IPR009229">
    <property type="entry name" value="AgrD"/>
</dbReference>
<gene>
    <name evidence="1" type="ORF">CC1_06070</name>
</gene>
<reference evidence="1 2" key="2">
    <citation type="submission" date="2010-03" db="EMBL/GenBank/DDBJ databases">
        <authorList>
            <person name="Pajon A."/>
        </authorList>
    </citation>
    <scope>NUCLEOTIDE SEQUENCE [LARGE SCALE GENOMIC DNA]</scope>
    <source>
        <strain evidence="1 2">GD/7</strain>
    </source>
</reference>
<accession>D4J580</accession>
<protein>
    <recommendedName>
        <fullName evidence="3">Cyclic lactone autoinducer peptide</fullName>
    </recommendedName>
</protein>